<dbReference type="PANTHER" id="PTHR47765">
    <property type="entry name" value="3'-5' EXONUCLEASE DOMAIN-CONTAINING PROTEIN"/>
    <property type="match status" value="1"/>
</dbReference>
<evidence type="ECO:0000259" key="3">
    <source>
        <dbReference type="Pfam" id="PF20499"/>
    </source>
</evidence>
<evidence type="ECO:0000313" key="4">
    <source>
        <dbReference type="EMBL" id="KIK52648.1"/>
    </source>
</evidence>
<dbReference type="GO" id="GO:0006139">
    <property type="term" value="P:nucleobase-containing compound metabolic process"/>
    <property type="evidence" value="ECO:0007669"/>
    <property type="project" value="InterPro"/>
</dbReference>
<evidence type="ECO:0008006" key="6">
    <source>
        <dbReference type="Google" id="ProtNLM"/>
    </source>
</evidence>
<protein>
    <recommendedName>
        <fullName evidence="6">3'-5' exonuclease domain-containing protein</fullName>
    </recommendedName>
</protein>
<dbReference type="EMBL" id="KN834839">
    <property type="protein sequence ID" value="KIK52648.1"/>
    <property type="molecule type" value="Genomic_DNA"/>
</dbReference>
<feature type="region of interest" description="Disordered" evidence="1">
    <location>
        <begin position="1"/>
        <end position="45"/>
    </location>
</feature>
<feature type="non-terminal residue" evidence="4">
    <location>
        <position position="592"/>
    </location>
</feature>
<dbReference type="InterPro" id="IPR002562">
    <property type="entry name" value="3'-5'_exonuclease_dom"/>
</dbReference>
<organism evidence="4 5">
    <name type="scientific">Collybiopsis luxurians FD-317 M1</name>
    <dbReference type="NCBI Taxonomy" id="944289"/>
    <lineage>
        <taxon>Eukaryota</taxon>
        <taxon>Fungi</taxon>
        <taxon>Dikarya</taxon>
        <taxon>Basidiomycota</taxon>
        <taxon>Agaricomycotina</taxon>
        <taxon>Agaricomycetes</taxon>
        <taxon>Agaricomycetidae</taxon>
        <taxon>Agaricales</taxon>
        <taxon>Marasmiineae</taxon>
        <taxon>Omphalotaceae</taxon>
        <taxon>Collybiopsis</taxon>
        <taxon>Collybiopsis luxurians</taxon>
    </lineage>
</organism>
<feature type="non-terminal residue" evidence="4">
    <location>
        <position position="1"/>
    </location>
</feature>
<feature type="compositionally biased region" description="Acidic residues" evidence="1">
    <location>
        <begin position="23"/>
        <end position="32"/>
    </location>
</feature>
<feature type="domain" description="DUF6729" evidence="3">
    <location>
        <begin position="96"/>
        <end position="293"/>
    </location>
</feature>
<dbReference type="GO" id="GO:0008408">
    <property type="term" value="F:3'-5' exonuclease activity"/>
    <property type="evidence" value="ECO:0007669"/>
    <property type="project" value="InterPro"/>
</dbReference>
<dbReference type="PANTHER" id="PTHR47765:SF2">
    <property type="entry name" value="EXONUCLEASE MUT-7 HOMOLOG"/>
    <property type="match status" value="1"/>
</dbReference>
<proteinExistence type="predicted"/>
<feature type="compositionally biased region" description="Acidic residues" evidence="1">
    <location>
        <begin position="1"/>
        <end position="13"/>
    </location>
</feature>
<accession>A0A0D0CCL3</accession>
<evidence type="ECO:0000256" key="1">
    <source>
        <dbReference type="SAM" id="MobiDB-lite"/>
    </source>
</evidence>
<dbReference type="Pfam" id="PF20499">
    <property type="entry name" value="DUF6729"/>
    <property type="match status" value="1"/>
</dbReference>
<dbReference type="OrthoDB" id="1920326at2759"/>
<dbReference type="Proteomes" id="UP000053593">
    <property type="component" value="Unassembled WGS sequence"/>
</dbReference>
<feature type="domain" description="3'-5' exonuclease" evidence="2">
    <location>
        <begin position="435"/>
        <end position="585"/>
    </location>
</feature>
<reference evidence="4 5" key="1">
    <citation type="submission" date="2014-04" db="EMBL/GenBank/DDBJ databases">
        <title>Evolutionary Origins and Diversification of the Mycorrhizal Mutualists.</title>
        <authorList>
            <consortium name="DOE Joint Genome Institute"/>
            <consortium name="Mycorrhizal Genomics Consortium"/>
            <person name="Kohler A."/>
            <person name="Kuo A."/>
            <person name="Nagy L.G."/>
            <person name="Floudas D."/>
            <person name="Copeland A."/>
            <person name="Barry K.W."/>
            <person name="Cichocki N."/>
            <person name="Veneault-Fourrey C."/>
            <person name="LaButti K."/>
            <person name="Lindquist E.A."/>
            <person name="Lipzen A."/>
            <person name="Lundell T."/>
            <person name="Morin E."/>
            <person name="Murat C."/>
            <person name="Riley R."/>
            <person name="Ohm R."/>
            <person name="Sun H."/>
            <person name="Tunlid A."/>
            <person name="Henrissat B."/>
            <person name="Grigoriev I.V."/>
            <person name="Hibbett D.S."/>
            <person name="Martin F."/>
        </authorList>
    </citation>
    <scope>NUCLEOTIDE SEQUENCE [LARGE SCALE GENOMIC DNA]</scope>
    <source>
        <strain evidence="4 5">FD-317 M1</strain>
    </source>
</reference>
<dbReference type="InterPro" id="IPR046616">
    <property type="entry name" value="DUF6729"/>
</dbReference>
<dbReference type="Pfam" id="PF01612">
    <property type="entry name" value="DNA_pol_A_exo1"/>
    <property type="match status" value="1"/>
</dbReference>
<gene>
    <name evidence="4" type="ORF">GYMLUDRAFT_139538</name>
</gene>
<keyword evidence="5" id="KW-1185">Reference proteome</keyword>
<dbReference type="Gene3D" id="3.30.420.10">
    <property type="entry name" value="Ribonuclease H-like superfamily/Ribonuclease H"/>
    <property type="match status" value="1"/>
</dbReference>
<evidence type="ECO:0000259" key="2">
    <source>
        <dbReference type="Pfam" id="PF01612"/>
    </source>
</evidence>
<sequence length="592" mass="66570">GGDNDENDEEDPGEIGLAFQGLGDEDEDDDLEECHGRTGSSKRTSRKPLPEWLIAVFDSHVKASDQRGPDGLPPLYRDNQTFYFPRRATFFTLTRSNQQLPDPTKLYRYSFFLWDPECLVPGGIPCPLCGTKLSRHGHCKRPRRIVDFSQPIWVIGYRYKCPNCVNPESQKCTLTFQSWDQHILALLPKWLKYEFPAQLTYRSGLSQEEVFLFMRTCFQHGLGAKQFANALRVQQLQQYDELHLQYLYFIKNSHSLHSFLGHCVQLFLPFENHSPNGFAGFVPSAQWLRDLYDAYIEDHAKEFNQHTAMLSADILAIDHSFKAPKQITKINDEQAFVGLLTGTNERGEIRLCNLVATKAHSQFEMALRNMSNSLTTYGHSQPALMYTDNMSDQGFLEQVFPSLQEGVSPIEKHSQLEPLEVPSNVVISHPLQSTVQINDAMRSIIQLLPDYDSSFGADEDLVIGLDTEYNVEVSSRGYVTGRGQTAIIQIACGNNIFILQIGAMIASGCLPIMLKQVLSNPRIIKVGRNVGADLQYLESAVSASPKTFVGTVDLGKMAKEHLVSKDARIGLADLCALMLGKRLNKNVPERIS</sequence>
<dbReference type="SUPFAM" id="SSF53098">
    <property type="entry name" value="Ribonuclease H-like"/>
    <property type="match status" value="1"/>
</dbReference>
<dbReference type="InterPro" id="IPR036397">
    <property type="entry name" value="RNaseH_sf"/>
</dbReference>
<evidence type="ECO:0000313" key="5">
    <source>
        <dbReference type="Proteomes" id="UP000053593"/>
    </source>
</evidence>
<dbReference type="HOGENOM" id="CLU_019100_1_0_1"/>
<dbReference type="InterPro" id="IPR012337">
    <property type="entry name" value="RNaseH-like_sf"/>
</dbReference>
<name>A0A0D0CCL3_9AGAR</name>
<dbReference type="AlphaFoldDB" id="A0A0D0CCL3"/>
<dbReference type="InterPro" id="IPR052408">
    <property type="entry name" value="Exonuclease_MUT-7-like"/>
</dbReference>
<dbReference type="GO" id="GO:0003676">
    <property type="term" value="F:nucleic acid binding"/>
    <property type="evidence" value="ECO:0007669"/>
    <property type="project" value="InterPro"/>
</dbReference>